<comment type="caution">
    <text evidence="1">The sequence shown here is derived from an EMBL/GenBank/DDBJ whole genome shotgun (WGS) entry which is preliminary data.</text>
</comment>
<reference evidence="1" key="1">
    <citation type="journal article" date="2020" name="bioRxiv">
        <title>Whole genome comparisons of ergot fungi reveals the divergence and evolution of species within the genus Claviceps are the result of varying mechanisms driving genome evolution and host range expansion.</title>
        <authorList>
            <person name="Wyka S.A."/>
            <person name="Mondo S.J."/>
            <person name="Liu M."/>
            <person name="Dettman J."/>
            <person name="Nalam V."/>
            <person name="Broders K.D."/>
        </authorList>
    </citation>
    <scope>NUCLEOTIDE SEQUENCE</scope>
    <source>
        <strain evidence="1">CCC 489</strain>
    </source>
</reference>
<evidence type="ECO:0000313" key="2">
    <source>
        <dbReference type="Proteomes" id="UP000811619"/>
    </source>
</evidence>
<name>A0A8K0JA83_9HYPO</name>
<protein>
    <submittedName>
        <fullName evidence="1">Uncharacterized protein</fullName>
    </submittedName>
</protein>
<organism evidence="1 2">
    <name type="scientific">Claviceps africana</name>
    <dbReference type="NCBI Taxonomy" id="83212"/>
    <lineage>
        <taxon>Eukaryota</taxon>
        <taxon>Fungi</taxon>
        <taxon>Dikarya</taxon>
        <taxon>Ascomycota</taxon>
        <taxon>Pezizomycotina</taxon>
        <taxon>Sordariomycetes</taxon>
        <taxon>Hypocreomycetidae</taxon>
        <taxon>Hypocreales</taxon>
        <taxon>Clavicipitaceae</taxon>
        <taxon>Claviceps</taxon>
    </lineage>
</organism>
<dbReference type="AlphaFoldDB" id="A0A8K0JA83"/>
<keyword evidence="2" id="KW-1185">Reference proteome</keyword>
<gene>
    <name evidence="1" type="ORF">E4U42_002784</name>
</gene>
<sequence length="168" mass="17639">MALGGGLPIWSLTGPGELLRIHDPDFACRRRGAGPKPEEPACDSAGFVRHDSENDWPHAVLGGPGRPWQALVACLLPTQTSAAKAGVRTWPRQAGLMPVARHGTGVGVGVGVAVAEAVAGARIALYGAKDWSKWQTAGVGDSESSFLESPAPTCSTQFQIRPLPDRHM</sequence>
<accession>A0A8K0JA83</accession>
<dbReference type="Proteomes" id="UP000811619">
    <property type="component" value="Unassembled WGS sequence"/>
</dbReference>
<dbReference type="EMBL" id="SRPY01000223">
    <property type="protein sequence ID" value="KAG5926937.1"/>
    <property type="molecule type" value="Genomic_DNA"/>
</dbReference>
<evidence type="ECO:0000313" key="1">
    <source>
        <dbReference type="EMBL" id="KAG5926937.1"/>
    </source>
</evidence>
<proteinExistence type="predicted"/>